<comment type="caution">
    <text evidence="1">The sequence shown here is derived from an EMBL/GenBank/DDBJ whole genome shotgun (WGS) entry which is preliminary data.</text>
</comment>
<evidence type="ECO:0008006" key="3">
    <source>
        <dbReference type="Google" id="ProtNLM"/>
    </source>
</evidence>
<evidence type="ECO:0000313" key="1">
    <source>
        <dbReference type="EMBL" id="MBD9363140.1"/>
    </source>
</evidence>
<protein>
    <recommendedName>
        <fullName evidence="3">Methyltransferase domain-containing protein</fullName>
    </recommendedName>
</protein>
<dbReference type="SUPFAM" id="SSF53335">
    <property type="entry name" value="S-adenosyl-L-methionine-dependent methyltransferases"/>
    <property type="match status" value="1"/>
</dbReference>
<proteinExistence type="predicted"/>
<gene>
    <name evidence="1" type="ORF">EBB_22180</name>
</gene>
<dbReference type="Proteomes" id="UP000641152">
    <property type="component" value="Unassembled WGS sequence"/>
</dbReference>
<organism evidence="1 2">
    <name type="scientific">Methylomonas fluvii</name>
    <dbReference type="NCBI Taxonomy" id="1854564"/>
    <lineage>
        <taxon>Bacteria</taxon>
        <taxon>Pseudomonadati</taxon>
        <taxon>Pseudomonadota</taxon>
        <taxon>Gammaproteobacteria</taxon>
        <taxon>Methylococcales</taxon>
        <taxon>Methylococcaceae</taxon>
        <taxon>Methylomonas</taxon>
    </lineage>
</organism>
<keyword evidence="2" id="KW-1185">Reference proteome</keyword>
<reference evidence="1 2" key="1">
    <citation type="submission" date="2020-09" db="EMBL/GenBank/DDBJ databases">
        <title>Methylomonas albis sp. nov. and Methylomonas fluvii sp. nov.: Two cold-adapted methanotrophs from the River Elbe and an amended description of Methylovulum psychrotolerans strain Eb1.</title>
        <authorList>
            <person name="Bussmann I.K."/>
            <person name="Klings K.-W."/>
            <person name="Warnstedt J."/>
            <person name="Hoppert M."/>
            <person name="Saborowski A."/>
            <person name="Horn F."/>
            <person name="Liebner S."/>
        </authorList>
    </citation>
    <scope>NUCLEOTIDE SEQUENCE [LARGE SCALE GENOMIC DNA]</scope>
    <source>
        <strain evidence="1 2">EbB</strain>
    </source>
</reference>
<dbReference type="InterPro" id="IPR029063">
    <property type="entry name" value="SAM-dependent_MTases_sf"/>
</dbReference>
<dbReference type="EMBL" id="JACXST010000003">
    <property type="protein sequence ID" value="MBD9363140.1"/>
    <property type="molecule type" value="Genomic_DNA"/>
</dbReference>
<dbReference type="RefSeq" id="WP_192395849.1">
    <property type="nucleotide sequence ID" value="NZ_CAJHIU010000003.1"/>
</dbReference>
<evidence type="ECO:0000313" key="2">
    <source>
        <dbReference type="Proteomes" id="UP000641152"/>
    </source>
</evidence>
<accession>A0ABR9DJB2</accession>
<name>A0ABR9DJB2_9GAMM</name>
<sequence>MHIAKLMNLSIFFEGGTYKGQTALRVSRMFKKVITVERSETMFKMAQANIGHVENIQMLKGDTRDYIKIVLENNDDVLFWLDAHWSGAATYGDNDECPLLEELSLIFKYKKDYAILIDDARLFMSPPPKPHKLESWPTLKAIIMILPHDWELVIYEDVIYLLPEKISLVCREYFQQKASNKWLAAESDGSLFARVRKAIGIMRC</sequence>
<dbReference type="Gene3D" id="3.40.50.150">
    <property type="entry name" value="Vaccinia Virus protein VP39"/>
    <property type="match status" value="1"/>
</dbReference>